<reference evidence="1 2" key="1">
    <citation type="journal article" date="2006" name="Int. J. Syst. Evol. Microbiol.">
        <title>Dyella yeojuensis sp. nov., isolated from greenhouse soil in Korea.</title>
        <authorList>
            <person name="Kim B.Y."/>
            <person name="Weon H.Y."/>
            <person name="Lee K.H."/>
            <person name="Seok S.J."/>
            <person name="Kwon S.W."/>
            <person name="Go S.J."/>
            <person name="Stackebrandt E."/>
        </authorList>
    </citation>
    <scope>NUCLEOTIDE SEQUENCE [LARGE SCALE GENOMIC DNA]</scope>
    <source>
        <strain evidence="1 2">DSM 17673</strain>
    </source>
</reference>
<proteinExistence type="predicted"/>
<gene>
    <name evidence="1" type="ORF">HBF32_03380</name>
</gene>
<accession>A0A7X5QSF2</accession>
<dbReference type="Proteomes" id="UP000518878">
    <property type="component" value="Unassembled WGS sequence"/>
</dbReference>
<evidence type="ECO:0000313" key="2">
    <source>
        <dbReference type="Proteomes" id="UP000518878"/>
    </source>
</evidence>
<dbReference type="RefSeq" id="WP_166698214.1">
    <property type="nucleotide sequence ID" value="NZ_JAAQTL010000001.1"/>
</dbReference>
<comment type="caution">
    <text evidence="1">The sequence shown here is derived from an EMBL/GenBank/DDBJ whole genome shotgun (WGS) entry which is preliminary data.</text>
</comment>
<dbReference type="EMBL" id="JAAQTL010000001">
    <property type="protein sequence ID" value="NID14504.1"/>
    <property type="molecule type" value="Genomic_DNA"/>
</dbReference>
<keyword evidence="2" id="KW-1185">Reference proteome</keyword>
<name>A0A7X5QSF2_9GAMM</name>
<dbReference type="AlphaFoldDB" id="A0A7X5QSF2"/>
<evidence type="ECO:0000313" key="1">
    <source>
        <dbReference type="EMBL" id="NID14504.1"/>
    </source>
</evidence>
<sequence length="368" mass="41267">MERLGERRIARLCWNTRRWASPSGRPGKTRSANAFEGTHGYGHEEWLFDFENLHEGWQYGFIQGVKHAHRGRTFDLSLYAIHDTTRIRYWVGTIAGVEVLDVDAALAASRRMSRIGMLDRLRKSLEVFKLKGETLHANDGHLVVNVRFRPDRMSILPEPVAFSRLRLPTSRYILQAPPEGLEVLFQPGSGQDRVFKRGINTEVGTRTTFGRTIEVDPVHAKWQARLEKSVPKALPGATVDAEMSIDGHAVDLVIDHGGIRAFVEIKTDASPRRVIRAALSQLMEYAYWPEEMRCDVLLIAGGVPAGPEEECYLAMIRRDFGISVYYVHIVDGRIPGIADLWPRLVAGSVPKRKAAASGVALTRRRGGP</sequence>
<organism evidence="1 2">
    <name type="scientific">Luteibacter yeojuensis</name>
    <dbReference type="NCBI Taxonomy" id="345309"/>
    <lineage>
        <taxon>Bacteria</taxon>
        <taxon>Pseudomonadati</taxon>
        <taxon>Pseudomonadota</taxon>
        <taxon>Gammaproteobacteria</taxon>
        <taxon>Lysobacterales</taxon>
        <taxon>Rhodanobacteraceae</taxon>
        <taxon>Luteibacter</taxon>
    </lineage>
</organism>
<protein>
    <submittedName>
        <fullName evidence="1">Uncharacterized protein</fullName>
    </submittedName>
</protein>